<gene>
    <name evidence="2" type="ORF">LMJF_12_1340</name>
</gene>
<feature type="region of interest" description="Disordered" evidence="1">
    <location>
        <begin position="114"/>
        <end position="174"/>
    </location>
</feature>
<dbReference type="HOGENOM" id="CLU_626220_0_0_1"/>
<dbReference type="KEGG" id="lma:LMJF_12_1340"/>
<reference evidence="2 3" key="2">
    <citation type="journal article" date="2011" name="Genome Res.">
        <title>Chromosome and gene copy number variation allow major structural change between species and strains of Leishmania.</title>
        <authorList>
            <person name="Rogers M.B."/>
            <person name="Hilley J.D."/>
            <person name="Dickens N.J."/>
            <person name="Wilkes J."/>
            <person name="Bates P.A."/>
            <person name="Depledge D.P."/>
            <person name="Harris D."/>
            <person name="Her Y."/>
            <person name="Herzyk P."/>
            <person name="Imamura H."/>
            <person name="Otto T.D."/>
            <person name="Sanders M."/>
            <person name="Seeger K."/>
            <person name="Dujardin J.C."/>
            <person name="Berriman M."/>
            <person name="Smith D.F."/>
            <person name="Hertz-Fowler C."/>
            <person name="Mottram J.C."/>
        </authorList>
    </citation>
    <scope>NUCLEOTIDE SEQUENCE [LARGE SCALE GENOMIC DNA]</scope>
    <source>
        <strain evidence="3">MHOM/IL/81/Friedlin</strain>
    </source>
</reference>
<dbReference type="InParanoid" id="Q4QGF4"/>
<dbReference type="EMBL" id="FR796408">
    <property type="protein sequence ID" value="CAJ03136.1"/>
    <property type="molecule type" value="Genomic_DNA"/>
</dbReference>
<accession>Q4QGF4</accession>
<keyword evidence="3" id="KW-1185">Reference proteome</keyword>
<dbReference type="VEuPathDB" id="TriTrypDB:LmjF.12.1340"/>
<organism evidence="2 3">
    <name type="scientific">Leishmania major</name>
    <dbReference type="NCBI Taxonomy" id="5664"/>
    <lineage>
        <taxon>Eukaryota</taxon>
        <taxon>Discoba</taxon>
        <taxon>Euglenozoa</taxon>
        <taxon>Kinetoplastea</taxon>
        <taxon>Metakinetoplastina</taxon>
        <taxon>Trypanosomatida</taxon>
        <taxon>Trypanosomatidae</taxon>
        <taxon>Leishmaniinae</taxon>
        <taxon>Leishmania</taxon>
    </lineage>
</organism>
<protein>
    <submittedName>
        <fullName evidence="2">Uncharacterized protein</fullName>
    </submittedName>
</protein>
<feature type="region of interest" description="Disordered" evidence="1">
    <location>
        <begin position="1"/>
        <end position="29"/>
    </location>
</feature>
<dbReference type="VEuPathDB" id="TriTrypDB:LMJLV39_120015700"/>
<dbReference type="VEuPathDB" id="TriTrypDB:LMJFC_120020700"/>
<dbReference type="Proteomes" id="UP000000542">
    <property type="component" value="Chromosome 12"/>
</dbReference>
<dbReference type="GeneID" id="5650029"/>
<proteinExistence type="predicted"/>
<dbReference type="AlphaFoldDB" id="Q4QGF4"/>
<dbReference type="RefSeq" id="XP_001681744.1">
    <property type="nucleotide sequence ID" value="XM_001681692.1"/>
</dbReference>
<feature type="region of interest" description="Disordered" evidence="1">
    <location>
        <begin position="193"/>
        <end position="239"/>
    </location>
</feature>
<evidence type="ECO:0000313" key="3">
    <source>
        <dbReference type="Proteomes" id="UP000000542"/>
    </source>
</evidence>
<evidence type="ECO:0000256" key="1">
    <source>
        <dbReference type="SAM" id="MobiDB-lite"/>
    </source>
</evidence>
<dbReference type="OMA" id="DDCWYDI"/>
<feature type="compositionally biased region" description="Basic residues" evidence="1">
    <location>
        <begin position="208"/>
        <end position="218"/>
    </location>
</feature>
<sequence>MATPRHGDLDSICSLSSSENSPRGGGQSSERLIDLLTRPCAQGGYGGRLNYTGFATLAASLGWNQEDMDDCWYDIVMGEPCAEAVDMKRVAECVCSYCLASPLPILEHSTLAKSSAAKPATPPRLPHASRERSTTVLLSPPTPRFRRAESVASTLPKTGDKQRVTTATASPSQACAHRRCTAPNVFPRYAVETVSSEQKKASLSPGRGSHRPHNRRTTAKSSRQTSPAPTLSQTSGPSGCSVFSRLYEKGMEQHRKRIAVKPVDSDAAECTFQPHITPYTPKAADTASVHYNKPTESYFAKLTAPGTPPDAICASPETPRVTYHPAPGPSSDVPAGYVEGVARLRSYIASRYAHATFASSLRGSSSADVAHLVEAPILRLPVTVRGVTDAVDVRLASPDTRASLGRECSVGPRRPCFRQRCEARHVSFPSPSRVRFQS</sequence>
<evidence type="ECO:0000313" key="2">
    <source>
        <dbReference type="EMBL" id="CAJ03136.1"/>
    </source>
</evidence>
<reference evidence="2 3" key="1">
    <citation type="journal article" date="2005" name="Science">
        <title>The genome of the kinetoplastid parasite, Leishmania major.</title>
        <authorList>
            <person name="Ivens A.C."/>
            <person name="Peacock C.S."/>
            <person name="Worthey E.A."/>
            <person name="Murphy L."/>
            <person name="Aggarwal G."/>
            <person name="Berriman M."/>
            <person name="Sisk E."/>
            <person name="Rajandream M.A."/>
            <person name="Adlem E."/>
            <person name="Aert R."/>
            <person name="Anupama A."/>
            <person name="Apostolou Z."/>
            <person name="Attipoe P."/>
            <person name="Bason N."/>
            <person name="Bauser C."/>
            <person name="Beck A."/>
            <person name="Beverley S.M."/>
            <person name="Bianchettin G."/>
            <person name="Borzym K."/>
            <person name="Bothe G."/>
            <person name="Bruschi C.V."/>
            <person name="Collins M."/>
            <person name="Cadag E."/>
            <person name="Ciarloni L."/>
            <person name="Clayton C."/>
            <person name="Coulson R.M."/>
            <person name="Cronin A."/>
            <person name="Cruz A.K."/>
            <person name="Davies R.M."/>
            <person name="De Gaudenzi J."/>
            <person name="Dobson D.E."/>
            <person name="Duesterhoeft A."/>
            <person name="Fazelina G."/>
            <person name="Fosker N."/>
            <person name="Frasch A.C."/>
            <person name="Fraser A."/>
            <person name="Fuchs M."/>
            <person name="Gabel C."/>
            <person name="Goble A."/>
            <person name="Goffeau A."/>
            <person name="Harris D."/>
            <person name="Hertz-Fowler C."/>
            <person name="Hilbert H."/>
            <person name="Horn D."/>
            <person name="Huang Y."/>
            <person name="Klages S."/>
            <person name="Knights A."/>
            <person name="Kube M."/>
            <person name="Larke N."/>
            <person name="Litvin L."/>
            <person name="Lord A."/>
            <person name="Louie T."/>
            <person name="Marra M."/>
            <person name="Masuy D."/>
            <person name="Matthews K."/>
            <person name="Michaeli S."/>
            <person name="Mottram J.C."/>
            <person name="Muller-Auer S."/>
            <person name="Munden H."/>
            <person name="Nelson S."/>
            <person name="Norbertczak H."/>
            <person name="Oliver K."/>
            <person name="O'neil S."/>
            <person name="Pentony M."/>
            <person name="Pohl T.M."/>
            <person name="Price C."/>
            <person name="Purnelle B."/>
            <person name="Quail M.A."/>
            <person name="Rabbinowitsch E."/>
            <person name="Reinhardt R."/>
            <person name="Rieger M."/>
            <person name="Rinta J."/>
            <person name="Robben J."/>
            <person name="Robertson L."/>
            <person name="Ruiz J.C."/>
            <person name="Rutter S."/>
            <person name="Saunders D."/>
            <person name="Schafer M."/>
            <person name="Schein J."/>
            <person name="Schwartz D.C."/>
            <person name="Seeger K."/>
            <person name="Seyler A."/>
            <person name="Sharp S."/>
            <person name="Shin H."/>
            <person name="Sivam D."/>
            <person name="Squares R."/>
            <person name="Squares S."/>
            <person name="Tosato V."/>
            <person name="Vogt C."/>
            <person name="Volckaert G."/>
            <person name="Wambutt R."/>
            <person name="Warren T."/>
            <person name="Wedler H."/>
            <person name="Woodward J."/>
            <person name="Zhou S."/>
            <person name="Zimmermann W."/>
            <person name="Smith D.F."/>
            <person name="Blackwell J.M."/>
            <person name="Stuart K.D."/>
            <person name="Barrell B."/>
            <person name="Myler P.J."/>
        </authorList>
    </citation>
    <scope>NUCLEOTIDE SEQUENCE [LARGE SCALE GENOMIC DNA]</scope>
    <source>
        <strain evidence="3">MHOM/IL/81/Friedlin</strain>
    </source>
</reference>
<name>Q4QGF4_LEIMA</name>
<dbReference type="VEuPathDB" id="TriTrypDB:LMJSD75_120016600"/>
<feature type="compositionally biased region" description="Polar residues" evidence="1">
    <location>
        <begin position="219"/>
        <end position="238"/>
    </location>
</feature>
<dbReference type="eggNOG" id="ENOG502S57M">
    <property type="taxonomic scope" value="Eukaryota"/>
</dbReference>
<feature type="compositionally biased region" description="Polar residues" evidence="1">
    <location>
        <begin position="164"/>
        <end position="173"/>
    </location>
</feature>